<gene>
    <name evidence="1" type="ORF">Syun_019292</name>
</gene>
<name>A0AAP0NXU6_9MAGN</name>
<evidence type="ECO:0000313" key="2">
    <source>
        <dbReference type="Proteomes" id="UP001420932"/>
    </source>
</evidence>
<organism evidence="1 2">
    <name type="scientific">Stephania yunnanensis</name>
    <dbReference type="NCBI Taxonomy" id="152371"/>
    <lineage>
        <taxon>Eukaryota</taxon>
        <taxon>Viridiplantae</taxon>
        <taxon>Streptophyta</taxon>
        <taxon>Embryophyta</taxon>
        <taxon>Tracheophyta</taxon>
        <taxon>Spermatophyta</taxon>
        <taxon>Magnoliopsida</taxon>
        <taxon>Ranunculales</taxon>
        <taxon>Menispermaceae</taxon>
        <taxon>Menispermoideae</taxon>
        <taxon>Cissampelideae</taxon>
        <taxon>Stephania</taxon>
    </lineage>
</organism>
<accession>A0AAP0NXU6</accession>
<reference evidence="1 2" key="1">
    <citation type="submission" date="2024-01" db="EMBL/GenBank/DDBJ databases">
        <title>Genome assemblies of Stephania.</title>
        <authorList>
            <person name="Yang L."/>
        </authorList>
    </citation>
    <scope>NUCLEOTIDE SEQUENCE [LARGE SCALE GENOMIC DNA]</scope>
    <source>
        <strain evidence="1">YNDBR</strain>
        <tissue evidence="1">Leaf</tissue>
    </source>
</reference>
<dbReference type="EMBL" id="JBBNAF010000008">
    <property type="protein sequence ID" value="KAK9121675.1"/>
    <property type="molecule type" value="Genomic_DNA"/>
</dbReference>
<proteinExistence type="predicted"/>
<sequence length="61" mass="6518">MSKSSNSLNNFIEGASLSKLKLSRNGKSIGKSKLSKHSSTNSPTIPLLFLIFTSSSPTPFC</sequence>
<protein>
    <submittedName>
        <fullName evidence="1">Uncharacterized protein</fullName>
    </submittedName>
</protein>
<dbReference type="AlphaFoldDB" id="A0AAP0NXU6"/>
<keyword evidence="2" id="KW-1185">Reference proteome</keyword>
<comment type="caution">
    <text evidence="1">The sequence shown here is derived from an EMBL/GenBank/DDBJ whole genome shotgun (WGS) entry which is preliminary data.</text>
</comment>
<evidence type="ECO:0000313" key="1">
    <source>
        <dbReference type="EMBL" id="KAK9121675.1"/>
    </source>
</evidence>
<dbReference type="Proteomes" id="UP001420932">
    <property type="component" value="Unassembled WGS sequence"/>
</dbReference>